<keyword evidence="3" id="KW-1185">Reference proteome</keyword>
<keyword evidence="1" id="KW-0732">Signal</keyword>
<comment type="caution">
    <text evidence="2">The sequence shown here is derived from an EMBL/GenBank/DDBJ whole genome shotgun (WGS) entry which is preliminary data.</text>
</comment>
<organism evidence="2 3">
    <name type="scientific">Parelaphostrongylus tenuis</name>
    <name type="common">Meningeal worm</name>
    <dbReference type="NCBI Taxonomy" id="148309"/>
    <lineage>
        <taxon>Eukaryota</taxon>
        <taxon>Metazoa</taxon>
        <taxon>Ecdysozoa</taxon>
        <taxon>Nematoda</taxon>
        <taxon>Chromadorea</taxon>
        <taxon>Rhabditida</taxon>
        <taxon>Rhabditina</taxon>
        <taxon>Rhabditomorpha</taxon>
        <taxon>Strongyloidea</taxon>
        <taxon>Metastrongylidae</taxon>
        <taxon>Parelaphostrongylus</taxon>
    </lineage>
</organism>
<protein>
    <submittedName>
        <fullName evidence="2">Uncharacterized protein</fullName>
    </submittedName>
</protein>
<dbReference type="PROSITE" id="PS51257">
    <property type="entry name" value="PROKAR_LIPOPROTEIN"/>
    <property type="match status" value="1"/>
</dbReference>
<feature type="chain" id="PRO_5042186005" evidence="1">
    <location>
        <begin position="23"/>
        <end position="168"/>
    </location>
</feature>
<reference evidence="2" key="1">
    <citation type="submission" date="2021-06" db="EMBL/GenBank/DDBJ databases">
        <title>Parelaphostrongylus tenuis whole genome reference sequence.</title>
        <authorList>
            <person name="Garwood T.J."/>
            <person name="Larsen P.A."/>
            <person name="Fountain-Jones N.M."/>
            <person name="Garbe J.R."/>
            <person name="Macchietto M.G."/>
            <person name="Kania S.A."/>
            <person name="Gerhold R.W."/>
            <person name="Richards J.E."/>
            <person name="Wolf T.M."/>
        </authorList>
    </citation>
    <scope>NUCLEOTIDE SEQUENCE</scope>
    <source>
        <strain evidence="2">MNPRO001-30</strain>
        <tissue evidence="2">Meninges</tissue>
    </source>
</reference>
<gene>
    <name evidence="2" type="ORF">KIN20_035283</name>
</gene>
<evidence type="ECO:0000313" key="3">
    <source>
        <dbReference type="Proteomes" id="UP001196413"/>
    </source>
</evidence>
<evidence type="ECO:0000256" key="1">
    <source>
        <dbReference type="SAM" id="SignalP"/>
    </source>
</evidence>
<dbReference type="Proteomes" id="UP001196413">
    <property type="component" value="Unassembled WGS sequence"/>
</dbReference>
<sequence length="168" mass="17759">MAKHPTELFIISVLATISTAFGCGVMPAGQASTRNFTVTGFTLPVAMAYAGTSEVSVQVPGIATSASGARGFVERLVMQTVFHVLERQARSALIPDAIITTILDQLQVRVTYVPLSCHKVINDPTKDNANDMDTKCIVVDTTVTGICAKAMGKMGMCMANGRENNGCS</sequence>
<dbReference type="AlphaFoldDB" id="A0AAD5WJT7"/>
<proteinExistence type="predicted"/>
<name>A0AAD5WJT7_PARTN</name>
<dbReference type="EMBL" id="JAHQIW010007209">
    <property type="protein sequence ID" value="KAJ1372967.1"/>
    <property type="molecule type" value="Genomic_DNA"/>
</dbReference>
<evidence type="ECO:0000313" key="2">
    <source>
        <dbReference type="EMBL" id="KAJ1372967.1"/>
    </source>
</evidence>
<feature type="signal peptide" evidence="1">
    <location>
        <begin position="1"/>
        <end position="22"/>
    </location>
</feature>
<accession>A0AAD5WJT7</accession>